<reference evidence="7" key="1">
    <citation type="submission" date="2021-01" db="UniProtKB">
        <authorList>
            <consortium name="EnsemblMetazoa"/>
        </authorList>
    </citation>
    <scope>IDENTIFICATION</scope>
</reference>
<dbReference type="Pfam" id="PF01753">
    <property type="entry name" value="zf-MYND"/>
    <property type="match status" value="1"/>
</dbReference>
<keyword evidence="2 4" id="KW-0863">Zinc-finger</keyword>
<feature type="region of interest" description="Disordered" evidence="5">
    <location>
        <begin position="381"/>
        <end position="404"/>
    </location>
</feature>
<evidence type="ECO:0000259" key="6">
    <source>
        <dbReference type="PROSITE" id="PS50865"/>
    </source>
</evidence>
<feature type="domain" description="MYND-type" evidence="6">
    <location>
        <begin position="4"/>
        <end position="40"/>
    </location>
</feature>
<dbReference type="Proteomes" id="UP000594262">
    <property type="component" value="Unplaced"/>
</dbReference>
<dbReference type="InterPro" id="IPR002893">
    <property type="entry name" value="Znf_MYND"/>
</dbReference>
<dbReference type="PROSITE" id="PS01360">
    <property type="entry name" value="ZF_MYND_1"/>
    <property type="match status" value="1"/>
</dbReference>
<evidence type="ECO:0000256" key="2">
    <source>
        <dbReference type="ARBA" id="ARBA00022771"/>
    </source>
</evidence>
<name>A0A7M5XI23_9CNID</name>
<keyword evidence="1" id="KW-0479">Metal-binding</keyword>
<sequence length="534" mass="63131">MSKCYVCKKDLAKRCTGCLTISYCSRECQTQDWKYHRHSCKIQPKNVIDRLLFFNDTFLHIYIKIIEKLDGQAFHAMRCVNRRWRDLIQSLWESKKDKKNFVDMLKKKWISGSARVNQMYWGNNGFGCSLVLDKGDLFVSVEALHRMSFLAIDTNGKNYPKIKSFVPKDIDKGVIFDVNKLFFVIYVEKKLLCFDRKTLKEIPNACEDLQIGKHSEGVQDWSAFKVKKHLDRPVRIKLFDEYGLILYNSGLVIKFRHSYWDEDYSNRFSGKYVKQVPFQIVDHFDTLKPWSRQISVLARVHFTFQAETGSKHHMEGFTTAYVFNATEIVCFNLEFDQMQDSLSDTKMLLNVYEKDGGFGSTDDHVMLTREKDAVMDEREDYLESPDKLEYSDDEDDDEDEGEEYGNKGKYFQIWLPEYNSTEAKPTIRLPGIQCAAMNEYCVALSASRNRRSHCIYLYSTERLMNEDTMWQVVPCLKKFPVQYECSNLLMSKEKMISCQWYEDLSNVYSWDFDEEDNEYIRLWPRKKVKERKNN</sequence>
<dbReference type="OrthoDB" id="265776at2759"/>
<evidence type="ECO:0000313" key="7">
    <source>
        <dbReference type="EnsemblMetazoa" id="CLYHEMP023898.1"/>
    </source>
</evidence>
<evidence type="ECO:0000313" key="8">
    <source>
        <dbReference type="Proteomes" id="UP000594262"/>
    </source>
</evidence>
<evidence type="ECO:0000256" key="5">
    <source>
        <dbReference type="SAM" id="MobiDB-lite"/>
    </source>
</evidence>
<dbReference type="Gene3D" id="6.10.140.2220">
    <property type="match status" value="1"/>
</dbReference>
<dbReference type="SUPFAM" id="SSF144232">
    <property type="entry name" value="HIT/MYND zinc finger-like"/>
    <property type="match status" value="1"/>
</dbReference>
<keyword evidence="3" id="KW-0862">Zinc</keyword>
<dbReference type="GO" id="GO:0008270">
    <property type="term" value="F:zinc ion binding"/>
    <property type="evidence" value="ECO:0007669"/>
    <property type="project" value="UniProtKB-KW"/>
</dbReference>
<evidence type="ECO:0000256" key="3">
    <source>
        <dbReference type="ARBA" id="ARBA00022833"/>
    </source>
</evidence>
<proteinExistence type="predicted"/>
<protein>
    <recommendedName>
        <fullName evidence="6">MYND-type domain-containing protein</fullName>
    </recommendedName>
</protein>
<dbReference type="EnsemblMetazoa" id="CLYHEMT023898.1">
    <property type="protein sequence ID" value="CLYHEMP023898.1"/>
    <property type="gene ID" value="CLYHEMG023898"/>
</dbReference>
<dbReference type="AlphaFoldDB" id="A0A7M5XI23"/>
<accession>A0A7M5XI23</accession>
<evidence type="ECO:0000256" key="1">
    <source>
        <dbReference type="ARBA" id="ARBA00022723"/>
    </source>
</evidence>
<evidence type="ECO:0000256" key="4">
    <source>
        <dbReference type="PROSITE-ProRule" id="PRU00134"/>
    </source>
</evidence>
<organism evidence="7 8">
    <name type="scientific">Clytia hemisphaerica</name>
    <dbReference type="NCBI Taxonomy" id="252671"/>
    <lineage>
        <taxon>Eukaryota</taxon>
        <taxon>Metazoa</taxon>
        <taxon>Cnidaria</taxon>
        <taxon>Hydrozoa</taxon>
        <taxon>Hydroidolina</taxon>
        <taxon>Leptothecata</taxon>
        <taxon>Obeliida</taxon>
        <taxon>Clytiidae</taxon>
        <taxon>Clytia</taxon>
    </lineage>
</organism>
<dbReference type="PROSITE" id="PS50865">
    <property type="entry name" value="ZF_MYND_2"/>
    <property type="match status" value="1"/>
</dbReference>
<feature type="compositionally biased region" description="Acidic residues" evidence="5">
    <location>
        <begin position="391"/>
        <end position="403"/>
    </location>
</feature>
<keyword evidence="8" id="KW-1185">Reference proteome</keyword>